<dbReference type="AlphaFoldDB" id="A0A4U9VWB4"/>
<dbReference type="Gene3D" id="3.40.50.980">
    <property type="match status" value="1"/>
</dbReference>
<evidence type="ECO:0000313" key="1">
    <source>
        <dbReference type="EMBL" id="VTR51905.1"/>
    </source>
</evidence>
<dbReference type="EMBL" id="CABEEZ010000125">
    <property type="protein sequence ID" value="VTR51905.1"/>
    <property type="molecule type" value="Genomic_DNA"/>
</dbReference>
<dbReference type="SUPFAM" id="SSF56801">
    <property type="entry name" value="Acetyl-CoA synthetase-like"/>
    <property type="match status" value="1"/>
</dbReference>
<proteinExistence type="predicted"/>
<reference evidence="1" key="1">
    <citation type="submission" date="2019-05" db="EMBL/GenBank/DDBJ databases">
        <authorList>
            <consortium name="Pathogen Informatics"/>
        </authorList>
    </citation>
    <scope>NUCLEOTIDE SEQUENCE [LARGE SCALE GENOMIC DNA]</scope>
    <source>
        <strain evidence="1">NCTC12965</strain>
    </source>
</reference>
<protein>
    <submittedName>
        <fullName evidence="1">Amino acid adenylation domain</fullName>
    </submittedName>
</protein>
<name>A0A4U9VWB4_SERFO</name>
<accession>A0A4U9VWB4</accession>
<gene>
    <name evidence="1" type="ORF">NCTC12965_06258</name>
</gene>
<organism evidence="1">
    <name type="scientific">Serratia fonticola</name>
    <dbReference type="NCBI Taxonomy" id="47917"/>
    <lineage>
        <taxon>Bacteria</taxon>
        <taxon>Pseudomonadati</taxon>
        <taxon>Pseudomonadota</taxon>
        <taxon>Gammaproteobacteria</taxon>
        <taxon>Enterobacterales</taxon>
        <taxon>Yersiniaceae</taxon>
        <taxon>Serratia</taxon>
    </lineage>
</organism>
<sequence>MPMRLDVFCALLNGHCLHILAEHQRLDFIALSAYIRDHAIEFAFIPPALLAQNELLELSTLVVGGECLDAAMIDRYCEAGVRLINGYGLAKPPFGRRRGSINLAMPIPISARRSTTFVFICWIAICAPSHKGRLVSCISVALALGAAI</sequence>